<evidence type="ECO:0000313" key="2">
    <source>
        <dbReference type="Proteomes" id="UP000232638"/>
    </source>
</evidence>
<sequence>MVYIFPASQSGFTEPLPCAAPLALTFHLSAGRQGLDCGSSTVVGEAGRGEDGFFAVPAGVGLQAGEDRRGSVWWGGRRLELMTRAWFH</sequence>
<dbReference type="AlphaFoldDB" id="A0A2K8U4G7"/>
<protein>
    <submittedName>
        <fullName evidence="1">Uncharacterized protein</fullName>
    </submittedName>
</protein>
<organism evidence="1 2">
    <name type="scientific">Candidatus Thiodictyon syntrophicum</name>
    <dbReference type="NCBI Taxonomy" id="1166950"/>
    <lineage>
        <taxon>Bacteria</taxon>
        <taxon>Pseudomonadati</taxon>
        <taxon>Pseudomonadota</taxon>
        <taxon>Gammaproteobacteria</taxon>
        <taxon>Chromatiales</taxon>
        <taxon>Chromatiaceae</taxon>
        <taxon>Thiodictyon</taxon>
    </lineage>
</organism>
<dbReference type="Proteomes" id="UP000232638">
    <property type="component" value="Chromosome"/>
</dbReference>
<dbReference type="EMBL" id="CP020370">
    <property type="protein sequence ID" value="AUB80457.1"/>
    <property type="molecule type" value="Genomic_DNA"/>
</dbReference>
<keyword evidence="2" id="KW-1185">Reference proteome</keyword>
<gene>
    <name evidence="1" type="ORF">THSYN_05515</name>
</gene>
<dbReference type="KEGG" id="tsy:THSYN_05515"/>
<reference evidence="1 2" key="1">
    <citation type="submission" date="2017-03" db="EMBL/GenBank/DDBJ databases">
        <title>Complete genome sequence of Candidatus 'Thiodictyon syntrophicum' sp. nov. strain Cad16T, a photolithoautotroph purple sulfur bacterium isolated from an alpine meromictic lake.</title>
        <authorList>
            <person name="Luedin S.M."/>
            <person name="Pothier J.F."/>
            <person name="Danza F."/>
            <person name="Storelli N."/>
            <person name="Wittwer M."/>
            <person name="Tonolla M."/>
        </authorList>
    </citation>
    <scope>NUCLEOTIDE SEQUENCE [LARGE SCALE GENOMIC DNA]</scope>
    <source>
        <strain evidence="1 2">Cad16T</strain>
    </source>
</reference>
<name>A0A2K8U4G7_9GAMM</name>
<evidence type="ECO:0000313" key="1">
    <source>
        <dbReference type="EMBL" id="AUB80457.1"/>
    </source>
</evidence>
<accession>A0A2K8U4G7</accession>
<proteinExistence type="predicted"/>